<dbReference type="Proteomes" id="UP000777784">
    <property type="component" value="Unassembled WGS sequence"/>
</dbReference>
<sequence length="100" mass="11298">MPRFILMTCLSAESLVDAKARKAMGKDWIKKVKEKCPDVKWVSHYALLGAYDFMDIYDAPDAETAHKVSLISLTEGAVSAESWQALPYDEFLDILDEVQK</sequence>
<dbReference type="EMBL" id="JAHJDP010000023">
    <property type="protein sequence ID" value="MBU2690144.1"/>
    <property type="molecule type" value="Genomic_DNA"/>
</dbReference>
<protein>
    <submittedName>
        <fullName evidence="1">GYD domain-containing protein</fullName>
    </submittedName>
</protein>
<organism evidence="1 2">
    <name type="scientific">Eiseniibacteriota bacterium</name>
    <dbReference type="NCBI Taxonomy" id="2212470"/>
    <lineage>
        <taxon>Bacteria</taxon>
        <taxon>Candidatus Eiseniibacteriota</taxon>
    </lineage>
</organism>
<dbReference type="AlphaFoldDB" id="A0A948W589"/>
<proteinExistence type="predicted"/>
<dbReference type="InterPro" id="IPR014845">
    <property type="entry name" value="GYD/TTHA1554"/>
</dbReference>
<accession>A0A948W589</accession>
<name>A0A948W589_UNCEI</name>
<dbReference type="Pfam" id="PF08734">
    <property type="entry name" value="GYD"/>
    <property type="match status" value="1"/>
</dbReference>
<evidence type="ECO:0000313" key="2">
    <source>
        <dbReference type="Proteomes" id="UP000777784"/>
    </source>
</evidence>
<gene>
    <name evidence="1" type="ORF">KJ970_04390</name>
</gene>
<comment type="caution">
    <text evidence="1">The sequence shown here is derived from an EMBL/GenBank/DDBJ whole genome shotgun (WGS) entry which is preliminary data.</text>
</comment>
<evidence type="ECO:0000313" key="1">
    <source>
        <dbReference type="EMBL" id="MBU2690144.1"/>
    </source>
</evidence>
<reference evidence="1" key="1">
    <citation type="submission" date="2021-05" db="EMBL/GenBank/DDBJ databases">
        <title>Energy efficiency and biological interactions define the core microbiome of deep oligotrophic groundwater.</title>
        <authorList>
            <person name="Mehrshad M."/>
            <person name="Lopez-Fernandez M."/>
            <person name="Bell E."/>
            <person name="Bernier-Latmani R."/>
            <person name="Bertilsson S."/>
            <person name="Dopson M."/>
        </authorList>
    </citation>
    <scope>NUCLEOTIDE SEQUENCE</scope>
    <source>
        <strain evidence="1">Modern_marine.mb.64</strain>
    </source>
</reference>